<keyword evidence="9" id="KW-0325">Glycoprotein</keyword>
<dbReference type="GO" id="GO:0042285">
    <property type="term" value="F:xylosyltransferase activity"/>
    <property type="evidence" value="ECO:0007669"/>
    <property type="project" value="UniProtKB-ARBA"/>
</dbReference>
<evidence type="ECO:0000313" key="11">
    <source>
        <dbReference type="Proteomes" id="UP000050794"/>
    </source>
</evidence>
<dbReference type="GO" id="GO:0015020">
    <property type="term" value="F:glucuronosyltransferase activity"/>
    <property type="evidence" value="ECO:0007669"/>
    <property type="project" value="TreeGrafter"/>
</dbReference>
<keyword evidence="5" id="KW-0735">Signal-anchor</keyword>
<evidence type="ECO:0000256" key="3">
    <source>
        <dbReference type="ARBA" id="ARBA00022679"/>
    </source>
</evidence>
<keyword evidence="8" id="KW-0472">Membrane</keyword>
<dbReference type="Pfam" id="PF13896">
    <property type="entry name" value="Glyco_transf_49"/>
    <property type="match status" value="1"/>
</dbReference>
<keyword evidence="11" id="KW-1185">Reference proteome</keyword>
<comment type="subcellular location">
    <subcellularLocation>
        <location evidence="1">Golgi apparatus membrane</location>
        <topology evidence="1">Single-pass type II membrane protein</topology>
    </subcellularLocation>
</comment>
<keyword evidence="6" id="KW-1133">Transmembrane helix</keyword>
<evidence type="ECO:0000256" key="5">
    <source>
        <dbReference type="ARBA" id="ARBA00022968"/>
    </source>
</evidence>
<dbReference type="EMBL" id="UYWY01019389">
    <property type="protein sequence ID" value="VDM36996.1"/>
    <property type="molecule type" value="Genomic_DNA"/>
</dbReference>
<evidence type="ECO:0000313" key="12">
    <source>
        <dbReference type="WBParaSite" id="TCNE_0000576601-mRNA-1"/>
    </source>
</evidence>
<protein>
    <submittedName>
        <fullName evidence="12">Glycosyltransferase-like protein LARGE2</fullName>
    </submittedName>
</protein>
<dbReference type="PANTHER" id="PTHR12270:SF25">
    <property type="entry name" value="GLYCOSYLTRANSFERASE-LIKE PROTEIN LARGE"/>
    <property type="match status" value="1"/>
</dbReference>
<reference evidence="10 11" key="2">
    <citation type="submission" date="2018-11" db="EMBL/GenBank/DDBJ databases">
        <authorList>
            <consortium name="Pathogen Informatics"/>
        </authorList>
    </citation>
    <scope>NUCLEOTIDE SEQUENCE [LARGE SCALE GENOMIC DNA]</scope>
</reference>
<reference evidence="12" key="1">
    <citation type="submission" date="2016-06" db="UniProtKB">
        <authorList>
            <consortium name="WormBaseParasite"/>
        </authorList>
    </citation>
    <scope>IDENTIFICATION</scope>
</reference>
<keyword evidence="2" id="KW-0328">Glycosyltransferase</keyword>
<evidence type="ECO:0000256" key="8">
    <source>
        <dbReference type="ARBA" id="ARBA00023136"/>
    </source>
</evidence>
<dbReference type="FunFam" id="3.90.550.10:FF:000229">
    <property type="entry name" value="Glycosyltransferase-like protein LARGE"/>
    <property type="match status" value="1"/>
</dbReference>
<evidence type="ECO:0000256" key="4">
    <source>
        <dbReference type="ARBA" id="ARBA00022692"/>
    </source>
</evidence>
<dbReference type="SUPFAM" id="SSF53448">
    <property type="entry name" value="Nucleotide-diphospho-sugar transferases"/>
    <property type="match status" value="1"/>
</dbReference>
<sequence length="734" mass="85037">MEAFSRITTLVDLHSPGIMRGKRRMDLWIFSNHYGALQGSMRKRRKRTLACYLTAALLFLSTLFYFSTFLEVSYFVHAHTRASSILGSIRTLNRFSVDLHSGIGTQRITNLSQKCEVLQVAIVCAGYESSFRSVTLVKSLLYHRRQAIKMHFVVDDVAAQILPTLFDTWQLPSVEVLFYNSTSFINRVSWIPNRHYSREYGLLKLILTDIFPDSIKKVAVLDTDVLFVEDIARLWEFWSEMNSAQALAVVENLSDWYMINASSSRKPWPAWKRGFNTGVMLMDLEKLRNMNWTFLWEEITAENLKDFGATQLADQDIINAVISRKPGIVYKLPCEWNLQMGYQSRQNLCPARISELKVVHWNSPKKTRTQNPYAIFFRRHFQTFTQMDGNLLRTEMLRCSTELKSSELHSVYDYEDNDDGCGELRHARNIKYRTQLFIRRYAHQVDDIDVTLSTQLSMDRFVLFESLLNYWSGPISAAIYLSDSELAQLMQYLADTKVFYDRSDIAIHAVFKEGVHFPINYLRNVALNATRTPFVFLADVDFLPMPGLYELIRERLSSNSPLSGKAFVIPAFESKGYRNPIVPASKAELLVLLDTGRIQIFRQDIWTQGHAATDYDRWRTTDTEYSVAWRTDYEPYVVVARNETPPYDNRFVGFGWNKVSHIMSLNAAGFDFIVLPGVFIVHQPHSASFEIAKYRSSPIYRRCLKALKGEFVRDLLRWNGNQRSNRSDERSAFL</sequence>
<dbReference type="InterPro" id="IPR002495">
    <property type="entry name" value="Glyco_trans_8"/>
</dbReference>
<dbReference type="PANTHER" id="PTHR12270">
    <property type="entry name" value="GLYCOSYLTRANSFERASE-RELATED"/>
    <property type="match status" value="1"/>
</dbReference>
<evidence type="ECO:0000256" key="6">
    <source>
        <dbReference type="ARBA" id="ARBA00022989"/>
    </source>
</evidence>
<dbReference type="WBParaSite" id="TCNE_0000576601-mRNA-1">
    <property type="protein sequence ID" value="TCNE_0000576601-mRNA-1"/>
    <property type="gene ID" value="TCNE_0000576601"/>
</dbReference>
<keyword evidence="3" id="KW-0808">Transferase</keyword>
<dbReference type="FunFam" id="3.90.550.10:FF:000016">
    <property type="entry name" value="LARGE xylosyl- and glucuronyltransferase 2"/>
    <property type="match status" value="1"/>
</dbReference>
<dbReference type="InterPro" id="IPR029044">
    <property type="entry name" value="Nucleotide-diphossugar_trans"/>
</dbReference>
<evidence type="ECO:0000313" key="10">
    <source>
        <dbReference type="EMBL" id="VDM36996.1"/>
    </source>
</evidence>
<accession>A0A183UB96</accession>
<evidence type="ECO:0000256" key="1">
    <source>
        <dbReference type="ARBA" id="ARBA00004323"/>
    </source>
</evidence>
<proteinExistence type="predicted"/>
<dbReference type="Gene3D" id="3.90.550.10">
    <property type="entry name" value="Spore Coat Polysaccharide Biosynthesis Protein SpsA, Chain A"/>
    <property type="match status" value="2"/>
</dbReference>
<gene>
    <name evidence="10" type="ORF">TCNE_LOCUS5766</name>
</gene>
<dbReference type="Pfam" id="PF01501">
    <property type="entry name" value="Glyco_transf_8"/>
    <property type="match status" value="1"/>
</dbReference>
<evidence type="ECO:0000256" key="2">
    <source>
        <dbReference type="ARBA" id="ARBA00022676"/>
    </source>
</evidence>
<dbReference type="AlphaFoldDB" id="A0A183UB96"/>
<dbReference type="GO" id="GO:0035269">
    <property type="term" value="P:protein O-linked glycosylation via mannose"/>
    <property type="evidence" value="ECO:0007669"/>
    <property type="project" value="TreeGrafter"/>
</dbReference>
<dbReference type="GO" id="GO:0000139">
    <property type="term" value="C:Golgi membrane"/>
    <property type="evidence" value="ECO:0007669"/>
    <property type="project" value="UniProtKB-SubCell"/>
</dbReference>
<evidence type="ECO:0000256" key="9">
    <source>
        <dbReference type="ARBA" id="ARBA00023180"/>
    </source>
</evidence>
<dbReference type="Proteomes" id="UP000050794">
    <property type="component" value="Unassembled WGS sequence"/>
</dbReference>
<organism evidence="11 12">
    <name type="scientific">Toxocara canis</name>
    <name type="common">Canine roundworm</name>
    <dbReference type="NCBI Taxonomy" id="6265"/>
    <lineage>
        <taxon>Eukaryota</taxon>
        <taxon>Metazoa</taxon>
        <taxon>Ecdysozoa</taxon>
        <taxon>Nematoda</taxon>
        <taxon>Chromadorea</taxon>
        <taxon>Rhabditida</taxon>
        <taxon>Spirurina</taxon>
        <taxon>Ascaridomorpha</taxon>
        <taxon>Ascaridoidea</taxon>
        <taxon>Toxocaridae</taxon>
        <taxon>Toxocara</taxon>
    </lineage>
</organism>
<keyword evidence="4" id="KW-0812">Transmembrane</keyword>
<dbReference type="InterPro" id="IPR051292">
    <property type="entry name" value="Xyl/GlcA_transferase"/>
</dbReference>
<keyword evidence="7" id="KW-0333">Golgi apparatus</keyword>
<name>A0A183UB96_TOXCA</name>
<evidence type="ECO:0000256" key="7">
    <source>
        <dbReference type="ARBA" id="ARBA00023034"/>
    </source>
</evidence>